<accession>A0ACC0B3N4</accession>
<evidence type="ECO:0000313" key="1">
    <source>
        <dbReference type="EMBL" id="KAI5667249.1"/>
    </source>
</evidence>
<evidence type="ECO:0000313" key="2">
    <source>
        <dbReference type="Proteomes" id="UP001060085"/>
    </source>
</evidence>
<sequence>MENVGDYSTTLSFMMATWLSTTVSICQSCSLWKWGIPDENTMNGSYMLESRHSQVGEVNQQATLKSELHYVAPERGGVRQTIKMKKISSIFTQWQTFKGKKPITSLLLLH</sequence>
<protein>
    <submittedName>
        <fullName evidence="1">Uncharacterized protein</fullName>
    </submittedName>
</protein>
<gene>
    <name evidence="1" type="ORF">M9H77_17102</name>
</gene>
<comment type="caution">
    <text evidence="1">The sequence shown here is derived from an EMBL/GenBank/DDBJ whole genome shotgun (WGS) entry which is preliminary data.</text>
</comment>
<keyword evidence="2" id="KW-1185">Reference proteome</keyword>
<dbReference type="Proteomes" id="UP001060085">
    <property type="component" value="Linkage Group LG04"/>
</dbReference>
<proteinExistence type="predicted"/>
<organism evidence="1 2">
    <name type="scientific">Catharanthus roseus</name>
    <name type="common">Madagascar periwinkle</name>
    <name type="synonym">Vinca rosea</name>
    <dbReference type="NCBI Taxonomy" id="4058"/>
    <lineage>
        <taxon>Eukaryota</taxon>
        <taxon>Viridiplantae</taxon>
        <taxon>Streptophyta</taxon>
        <taxon>Embryophyta</taxon>
        <taxon>Tracheophyta</taxon>
        <taxon>Spermatophyta</taxon>
        <taxon>Magnoliopsida</taxon>
        <taxon>eudicotyledons</taxon>
        <taxon>Gunneridae</taxon>
        <taxon>Pentapetalae</taxon>
        <taxon>asterids</taxon>
        <taxon>lamiids</taxon>
        <taxon>Gentianales</taxon>
        <taxon>Apocynaceae</taxon>
        <taxon>Rauvolfioideae</taxon>
        <taxon>Vinceae</taxon>
        <taxon>Catharanthinae</taxon>
        <taxon>Catharanthus</taxon>
    </lineage>
</organism>
<reference evidence="2" key="1">
    <citation type="journal article" date="2023" name="Nat. Plants">
        <title>Single-cell RNA sequencing provides a high-resolution roadmap for understanding the multicellular compartmentation of specialized metabolism.</title>
        <authorList>
            <person name="Sun S."/>
            <person name="Shen X."/>
            <person name="Li Y."/>
            <person name="Li Y."/>
            <person name="Wang S."/>
            <person name="Li R."/>
            <person name="Zhang H."/>
            <person name="Shen G."/>
            <person name="Guo B."/>
            <person name="Wei J."/>
            <person name="Xu J."/>
            <person name="St-Pierre B."/>
            <person name="Chen S."/>
            <person name="Sun C."/>
        </authorList>
    </citation>
    <scope>NUCLEOTIDE SEQUENCE [LARGE SCALE GENOMIC DNA]</scope>
</reference>
<dbReference type="EMBL" id="CM044704">
    <property type="protein sequence ID" value="KAI5667249.1"/>
    <property type="molecule type" value="Genomic_DNA"/>
</dbReference>
<name>A0ACC0B3N4_CATRO</name>